<proteinExistence type="predicted"/>
<keyword evidence="4" id="KW-1185">Reference proteome</keyword>
<sequence>MDTKMLDISGLPMFYRGLFKIWNVFKKQNKGCRSVHWLLEEPLVYGGRLDISGVTVPALSRTLVSSGIVTLRELVNVAGSDLSRAEDLAARMGLRSRRVVNQLLHRWRSALTSEERVQLMDYQHTETGPAEDESFPRLNIAPDLDGCAGPLLECRSEGEMDFGSVSGKLLYRACVKVLNKKKLSGRVDTPWRNVLGFNDDVKPEWRALYKPPLTKKAADLQWRILHGRETERQTGRETVSEAERQTDRQRHLQRDRLAERQILIRQRDRQAGREIDRQAERQRHLQRDRQAGRGTHRETDRQAKTLTERQTDRQRHSQRDRQTGRGTHRETDRQAETLAERQTDRQRDRQAEILAEGQTGRETGRQAERQVETLAERLAERQRQAERLAERQRQAERLAERQRQAERLAERETDRFYFLFSCKYFTDGEDASVTPRQAAVRFICADQGNVVLGSFSKRREEKSAT</sequence>
<dbReference type="EMBL" id="JAUCMX010000016">
    <property type="protein sequence ID" value="KAK3519687.1"/>
    <property type="molecule type" value="Genomic_DNA"/>
</dbReference>
<reference evidence="3" key="1">
    <citation type="submission" date="2023-06" db="EMBL/GenBank/DDBJ databases">
        <title>Male Hemibagrus guttatus genome.</title>
        <authorList>
            <person name="Bian C."/>
        </authorList>
    </citation>
    <scope>NUCLEOTIDE SEQUENCE</scope>
    <source>
        <strain evidence="3">Male_cb2023</strain>
        <tissue evidence="3">Muscle</tissue>
    </source>
</reference>
<evidence type="ECO:0000313" key="3">
    <source>
        <dbReference type="EMBL" id="KAK3519687.1"/>
    </source>
</evidence>
<feature type="compositionally biased region" description="Basic and acidic residues" evidence="2">
    <location>
        <begin position="265"/>
        <end position="348"/>
    </location>
</feature>
<name>A0AAE0QDP9_9TELE</name>
<accession>A0AAE0QDP9</accession>
<evidence type="ECO:0000256" key="2">
    <source>
        <dbReference type="SAM" id="MobiDB-lite"/>
    </source>
</evidence>
<organism evidence="3 4">
    <name type="scientific">Hemibagrus guttatus</name>
    <dbReference type="NCBI Taxonomy" id="175788"/>
    <lineage>
        <taxon>Eukaryota</taxon>
        <taxon>Metazoa</taxon>
        <taxon>Chordata</taxon>
        <taxon>Craniata</taxon>
        <taxon>Vertebrata</taxon>
        <taxon>Euteleostomi</taxon>
        <taxon>Actinopterygii</taxon>
        <taxon>Neopterygii</taxon>
        <taxon>Teleostei</taxon>
        <taxon>Ostariophysi</taxon>
        <taxon>Siluriformes</taxon>
        <taxon>Bagridae</taxon>
        <taxon>Hemibagrus</taxon>
    </lineage>
</organism>
<evidence type="ECO:0000256" key="1">
    <source>
        <dbReference type="SAM" id="Coils"/>
    </source>
</evidence>
<keyword evidence="1" id="KW-0175">Coiled coil</keyword>
<protein>
    <submittedName>
        <fullName evidence="3">Uncharacterized protein</fullName>
    </submittedName>
</protein>
<evidence type="ECO:0000313" key="4">
    <source>
        <dbReference type="Proteomes" id="UP001274896"/>
    </source>
</evidence>
<feature type="coiled-coil region" evidence="1">
    <location>
        <begin position="364"/>
        <end position="415"/>
    </location>
</feature>
<gene>
    <name evidence="3" type="ORF">QTP70_000927</name>
</gene>
<dbReference type="Proteomes" id="UP001274896">
    <property type="component" value="Unassembled WGS sequence"/>
</dbReference>
<comment type="caution">
    <text evidence="3">The sequence shown here is derived from an EMBL/GenBank/DDBJ whole genome shotgun (WGS) entry which is preliminary data.</text>
</comment>
<feature type="region of interest" description="Disordered" evidence="2">
    <location>
        <begin position="226"/>
        <end position="348"/>
    </location>
</feature>
<dbReference type="AlphaFoldDB" id="A0AAE0QDP9"/>
<feature type="compositionally biased region" description="Basic and acidic residues" evidence="2">
    <location>
        <begin position="226"/>
        <end position="259"/>
    </location>
</feature>